<accession>A0AAE0XWR2</accession>
<evidence type="ECO:0000313" key="2">
    <source>
        <dbReference type="Proteomes" id="UP001283361"/>
    </source>
</evidence>
<protein>
    <submittedName>
        <fullName evidence="1">Uncharacterized protein</fullName>
    </submittedName>
</protein>
<dbReference type="Proteomes" id="UP001283361">
    <property type="component" value="Unassembled WGS sequence"/>
</dbReference>
<organism evidence="1 2">
    <name type="scientific">Elysia crispata</name>
    <name type="common">lettuce slug</name>
    <dbReference type="NCBI Taxonomy" id="231223"/>
    <lineage>
        <taxon>Eukaryota</taxon>
        <taxon>Metazoa</taxon>
        <taxon>Spiralia</taxon>
        <taxon>Lophotrochozoa</taxon>
        <taxon>Mollusca</taxon>
        <taxon>Gastropoda</taxon>
        <taxon>Heterobranchia</taxon>
        <taxon>Euthyneura</taxon>
        <taxon>Panpulmonata</taxon>
        <taxon>Sacoglossa</taxon>
        <taxon>Placobranchoidea</taxon>
        <taxon>Plakobranchidae</taxon>
        <taxon>Elysia</taxon>
    </lineage>
</organism>
<proteinExistence type="predicted"/>
<sequence>MGVGCGGGVQLRVEGQSGQYLASLSAPDPGVVSVLSRSEPNICQAPEHTHYISCPARRYGYTQPKRQIKAKVGEPPDRVNNPAAAAAARNTCDSQSLLSVGSYRGFRPATQTGHTGHYTDRCGPVRDRAAKPRRLRYELGCQAEVDSSACDEMSCRPLAVTVQLMMGFGVLAFLYHGDHTFDCRPLITSLVVDLWHQGRKLETRARALKPVSVSSWVAEIFTPVTSLNKRSSYSAPASRVRTRLLAARAHCPLTVLTIVAGVTD</sequence>
<gene>
    <name evidence="1" type="ORF">RRG08_044217</name>
</gene>
<evidence type="ECO:0000313" key="1">
    <source>
        <dbReference type="EMBL" id="KAK3721207.1"/>
    </source>
</evidence>
<dbReference type="EMBL" id="JAWDGP010007400">
    <property type="protein sequence ID" value="KAK3721207.1"/>
    <property type="molecule type" value="Genomic_DNA"/>
</dbReference>
<dbReference type="AlphaFoldDB" id="A0AAE0XWR2"/>
<comment type="caution">
    <text evidence="1">The sequence shown here is derived from an EMBL/GenBank/DDBJ whole genome shotgun (WGS) entry which is preliminary data.</text>
</comment>
<name>A0AAE0XWR2_9GAST</name>
<reference evidence="1" key="1">
    <citation type="journal article" date="2023" name="G3 (Bethesda)">
        <title>A reference genome for the long-term kleptoplast-retaining sea slug Elysia crispata morphotype clarki.</title>
        <authorList>
            <person name="Eastman K.E."/>
            <person name="Pendleton A.L."/>
            <person name="Shaikh M.A."/>
            <person name="Suttiyut T."/>
            <person name="Ogas R."/>
            <person name="Tomko P."/>
            <person name="Gavelis G."/>
            <person name="Widhalm J.R."/>
            <person name="Wisecaver J.H."/>
        </authorList>
    </citation>
    <scope>NUCLEOTIDE SEQUENCE</scope>
    <source>
        <strain evidence="1">ECLA1</strain>
    </source>
</reference>
<keyword evidence="2" id="KW-1185">Reference proteome</keyword>